<evidence type="ECO:0000256" key="6">
    <source>
        <dbReference type="SAM" id="Coils"/>
    </source>
</evidence>
<keyword evidence="1" id="KW-0808">Transferase</keyword>
<proteinExistence type="predicted"/>
<dbReference type="AlphaFoldDB" id="A0A4R4AHD2"/>
<keyword evidence="5" id="KW-0829">Tyrosine-protein kinase</keyword>
<protein>
    <submittedName>
        <fullName evidence="8">Uncharacterized protein involved in exopolysaccharide biosynthesis</fullName>
    </submittedName>
</protein>
<dbReference type="EMBL" id="SMDC01000002">
    <property type="protein sequence ID" value="TCW38159.1"/>
    <property type="molecule type" value="Genomic_DNA"/>
</dbReference>
<dbReference type="InterPro" id="IPR025669">
    <property type="entry name" value="AAA_dom"/>
</dbReference>
<evidence type="ECO:0000313" key="9">
    <source>
        <dbReference type="Proteomes" id="UP000295247"/>
    </source>
</evidence>
<reference evidence="8 9" key="1">
    <citation type="submission" date="2019-03" db="EMBL/GenBank/DDBJ databases">
        <title>Genomic Encyclopedia of Type Strains, Phase IV (KMG-IV): sequencing the most valuable type-strain genomes for metagenomic binning, comparative biology and taxonomic classification.</title>
        <authorList>
            <person name="Goeker M."/>
        </authorList>
    </citation>
    <scope>NUCLEOTIDE SEQUENCE [LARGE SCALE GENOMIC DNA]</scope>
    <source>
        <strain evidence="8 9">DSM 203</strain>
    </source>
</reference>
<sequence>MELIQIRDLLIRRRRTLATLFLAVVALVALFTLASAPTYRSTALVLVRESPGANTLLAALGIPTASLTSSDDFDADTEISLGQLEPSLDRVIATLGLSDDQGEPLTARRLIKGGLLPRLTPRPHLDIDQLEDGRVVEIVGWSGERDQAAALANGLAEAYIASQVELQQADLARARAFVDERLGAVRDDYLAALAAQRAFVTETGAIDLDAQIETLVTKLGALRTQAEENHTEQAALAAELAALDTELARTGAARSADQAQANSEHIRTLKADLNDLLQELAALRVDSTEASSEYRRLFAQIERLRELIVAEARAVVGGGGETLGFYEELGARRTEQQVALAISEAEGRQIAHTIAEYRNRVDTHAALLERQAELDSELEVSEAIHGRMLEAQRQLGLAAALVAPTHVLVQRATPTTRPARPSLALNAVVAVLLGGFWALGIALIEDLFDDSVRDPAALRGPPLLARLVRVRRGARPARAWREPLRALRNRLRERLDGQLPRRLALVGPCRGDGRSTLLAALAEQCAGDGLRVLALELDLRAPDLASRLDAAPQPGLVGHLCEGVALERCIVPTRVPGLDLLPAGAALDDPAPLLAEARLGALLARLDEDYDLILIDTPPLRASEDAIQVLALVEHALLVVAAGRTPLRAARAALERLSRRAPLGLVLTAVDPLEHRYLH</sequence>
<organism evidence="8 9">
    <name type="scientific">Marichromatium gracile</name>
    <name type="common">Chromatium gracile</name>
    <dbReference type="NCBI Taxonomy" id="1048"/>
    <lineage>
        <taxon>Bacteria</taxon>
        <taxon>Pseudomonadati</taxon>
        <taxon>Pseudomonadota</taxon>
        <taxon>Gammaproteobacteria</taxon>
        <taxon>Chromatiales</taxon>
        <taxon>Chromatiaceae</taxon>
        <taxon>Marichromatium</taxon>
    </lineage>
</organism>
<dbReference type="Proteomes" id="UP000295247">
    <property type="component" value="Unassembled WGS sequence"/>
</dbReference>
<gene>
    <name evidence="8" type="ORF">EDC29_10249</name>
</gene>
<accession>A0A4R4AHD2</accession>
<feature type="domain" description="AAA" evidence="7">
    <location>
        <begin position="511"/>
        <end position="621"/>
    </location>
</feature>
<feature type="coiled-coil region" evidence="6">
    <location>
        <begin position="266"/>
        <end position="293"/>
    </location>
</feature>
<dbReference type="InterPro" id="IPR005702">
    <property type="entry name" value="Wzc-like_C"/>
</dbReference>
<dbReference type="Gene3D" id="3.40.50.300">
    <property type="entry name" value="P-loop containing nucleotide triphosphate hydrolases"/>
    <property type="match status" value="1"/>
</dbReference>
<keyword evidence="6" id="KW-0175">Coiled coil</keyword>
<dbReference type="InterPro" id="IPR027417">
    <property type="entry name" value="P-loop_NTPase"/>
</dbReference>
<evidence type="ECO:0000256" key="4">
    <source>
        <dbReference type="ARBA" id="ARBA00022840"/>
    </source>
</evidence>
<dbReference type="RefSeq" id="WP_132228547.1">
    <property type="nucleotide sequence ID" value="NZ_NRRH01000035.1"/>
</dbReference>
<name>A0A4R4AHD2_MARGR</name>
<keyword evidence="3" id="KW-0418">Kinase</keyword>
<dbReference type="CDD" id="cd05387">
    <property type="entry name" value="BY-kinase"/>
    <property type="match status" value="1"/>
</dbReference>
<dbReference type="InterPro" id="IPR050445">
    <property type="entry name" value="Bact_polysacc_biosynth/exp"/>
</dbReference>
<dbReference type="SUPFAM" id="SSF52540">
    <property type="entry name" value="P-loop containing nucleoside triphosphate hydrolases"/>
    <property type="match status" value="1"/>
</dbReference>
<evidence type="ECO:0000256" key="5">
    <source>
        <dbReference type="ARBA" id="ARBA00023137"/>
    </source>
</evidence>
<evidence type="ECO:0000256" key="2">
    <source>
        <dbReference type="ARBA" id="ARBA00022741"/>
    </source>
</evidence>
<evidence type="ECO:0000256" key="3">
    <source>
        <dbReference type="ARBA" id="ARBA00022777"/>
    </source>
</evidence>
<dbReference type="PANTHER" id="PTHR32309">
    <property type="entry name" value="TYROSINE-PROTEIN KINASE"/>
    <property type="match status" value="1"/>
</dbReference>
<comment type="caution">
    <text evidence="8">The sequence shown here is derived from an EMBL/GenBank/DDBJ whole genome shotgun (WGS) entry which is preliminary data.</text>
</comment>
<keyword evidence="2" id="KW-0547">Nucleotide-binding</keyword>
<evidence type="ECO:0000256" key="1">
    <source>
        <dbReference type="ARBA" id="ARBA00022679"/>
    </source>
</evidence>
<keyword evidence="4" id="KW-0067">ATP-binding</keyword>
<evidence type="ECO:0000259" key="7">
    <source>
        <dbReference type="Pfam" id="PF13614"/>
    </source>
</evidence>
<evidence type="ECO:0000313" key="8">
    <source>
        <dbReference type="EMBL" id="TCW38159.1"/>
    </source>
</evidence>
<dbReference type="Pfam" id="PF13614">
    <property type="entry name" value="AAA_31"/>
    <property type="match status" value="1"/>
</dbReference>
<dbReference type="PANTHER" id="PTHR32309:SF31">
    <property type="entry name" value="CAPSULAR EXOPOLYSACCHARIDE FAMILY"/>
    <property type="match status" value="1"/>
</dbReference>